<dbReference type="GO" id="GO:0032259">
    <property type="term" value="P:methylation"/>
    <property type="evidence" value="ECO:0007669"/>
    <property type="project" value="UniProtKB-KW"/>
</dbReference>
<evidence type="ECO:0000313" key="5">
    <source>
        <dbReference type="EMBL" id="CAE7474598.1"/>
    </source>
</evidence>
<feature type="coiled-coil region" evidence="4">
    <location>
        <begin position="27"/>
        <end position="58"/>
    </location>
</feature>
<name>A0A812SB40_9DINO</name>
<dbReference type="InterPro" id="IPR029063">
    <property type="entry name" value="SAM-dependent_MTases_sf"/>
</dbReference>
<dbReference type="PANTHER" id="PTHR12176">
    <property type="entry name" value="SAM-DEPENDENT METHYLTRANSFERASE SUPERFAMILY PROTEIN"/>
    <property type="match status" value="1"/>
</dbReference>
<dbReference type="AlphaFoldDB" id="A0A812SB40"/>
<keyword evidence="6" id="KW-1185">Reference proteome</keyword>
<reference evidence="5" key="1">
    <citation type="submission" date="2021-02" db="EMBL/GenBank/DDBJ databases">
        <authorList>
            <person name="Dougan E. K."/>
            <person name="Rhodes N."/>
            <person name="Thang M."/>
            <person name="Chan C."/>
        </authorList>
    </citation>
    <scope>NUCLEOTIDE SEQUENCE</scope>
</reference>
<sequence length="366" mass="40855">MADLGKEQEEVFEEDVWEDDYFDEGAMDELEEAELEELEELEAKQVAWRQQMASAMESGDPVNGLPQGLRMRVGETETPETRDEEAVSPKAKLAPLPVAATRWEFWLLALVCLVSLCTTLHFAWNHLLPPATATDGQGAVAAASTCRQCKAEWWQDFWQWRLKELQGQPSDPPPGMQWEWGSSVNNTDWYESSAEFVDELVRPYADPGLGPVLHLGCGDAPVPELLLRAGFAASTHIDVASQVIEVMRSRYPAKDWPGLDFQLRDFLKSGPPADARYCAVLDKAGIWDWLQEEAPQMLPHLLHLVRQALVPSPAESVYVIATKQTPAELAETLAIVHNREALDFHVEATRRLGNAGVAWGYVLSPL</sequence>
<keyword evidence="2" id="KW-0489">Methyltransferase</keyword>
<protein>
    <recommendedName>
        <fullName evidence="7">Methyltransferase-like protein 13</fullName>
    </recommendedName>
</protein>
<dbReference type="OrthoDB" id="421173at2759"/>
<dbReference type="GO" id="GO:0008168">
    <property type="term" value="F:methyltransferase activity"/>
    <property type="evidence" value="ECO:0007669"/>
    <property type="project" value="UniProtKB-KW"/>
</dbReference>
<dbReference type="SUPFAM" id="SSF53335">
    <property type="entry name" value="S-adenosyl-L-methionine-dependent methyltransferases"/>
    <property type="match status" value="1"/>
</dbReference>
<dbReference type="Proteomes" id="UP000601435">
    <property type="component" value="Unassembled WGS sequence"/>
</dbReference>
<evidence type="ECO:0000256" key="3">
    <source>
        <dbReference type="ARBA" id="ARBA00022679"/>
    </source>
</evidence>
<evidence type="ECO:0000256" key="1">
    <source>
        <dbReference type="ARBA" id="ARBA00008361"/>
    </source>
</evidence>
<dbReference type="EMBL" id="CAJNJA010021364">
    <property type="protein sequence ID" value="CAE7474598.1"/>
    <property type="molecule type" value="Genomic_DNA"/>
</dbReference>
<proteinExistence type="inferred from homology"/>
<gene>
    <name evidence="5" type="ORF">SNEC2469_LOCUS13401</name>
</gene>
<organism evidence="5 6">
    <name type="scientific">Symbiodinium necroappetens</name>
    <dbReference type="NCBI Taxonomy" id="1628268"/>
    <lineage>
        <taxon>Eukaryota</taxon>
        <taxon>Sar</taxon>
        <taxon>Alveolata</taxon>
        <taxon>Dinophyceae</taxon>
        <taxon>Suessiales</taxon>
        <taxon>Symbiodiniaceae</taxon>
        <taxon>Symbiodinium</taxon>
    </lineage>
</organism>
<comment type="similarity">
    <text evidence="1">Belongs to the methyltransferase superfamily.</text>
</comment>
<dbReference type="Gene3D" id="3.40.50.150">
    <property type="entry name" value="Vaccinia Virus protein VP39"/>
    <property type="match status" value="1"/>
</dbReference>
<evidence type="ECO:0000313" key="6">
    <source>
        <dbReference type="Proteomes" id="UP000601435"/>
    </source>
</evidence>
<evidence type="ECO:0000256" key="2">
    <source>
        <dbReference type="ARBA" id="ARBA00022603"/>
    </source>
</evidence>
<accession>A0A812SB40</accession>
<keyword evidence="4" id="KW-0175">Coiled coil</keyword>
<evidence type="ECO:0000256" key="4">
    <source>
        <dbReference type="SAM" id="Coils"/>
    </source>
</evidence>
<keyword evidence="3" id="KW-0808">Transferase</keyword>
<dbReference type="CDD" id="cd02440">
    <property type="entry name" value="AdoMet_MTases"/>
    <property type="match status" value="1"/>
</dbReference>
<dbReference type="InterPro" id="IPR051419">
    <property type="entry name" value="Lys/N-term_MeTrsfase_sf"/>
</dbReference>
<comment type="caution">
    <text evidence="5">The sequence shown here is derived from an EMBL/GenBank/DDBJ whole genome shotgun (WGS) entry which is preliminary data.</text>
</comment>
<evidence type="ECO:0008006" key="7">
    <source>
        <dbReference type="Google" id="ProtNLM"/>
    </source>
</evidence>